<keyword evidence="2" id="KW-0472">Membrane</keyword>
<evidence type="ECO:0000313" key="3">
    <source>
        <dbReference type="EMBL" id="KAK5973167.1"/>
    </source>
</evidence>
<feature type="transmembrane region" description="Helical" evidence="2">
    <location>
        <begin position="69"/>
        <end position="88"/>
    </location>
</feature>
<sequence>MDSSSGECVTPCKSPPTSQSSIESIAEEIGAFHECPEEKQNSSKRKSPMDLASQGKRCARSPRSVNFHFSFPVSILVLLLSLIDFLPISRRQIYVKYSCSCHQ</sequence>
<evidence type="ECO:0000313" key="4">
    <source>
        <dbReference type="Proteomes" id="UP001331761"/>
    </source>
</evidence>
<accession>A0AAN8FFI7</accession>
<dbReference type="EMBL" id="WIXE01015819">
    <property type="protein sequence ID" value="KAK5973167.1"/>
    <property type="molecule type" value="Genomic_DNA"/>
</dbReference>
<comment type="caution">
    <text evidence="3">The sequence shown here is derived from an EMBL/GenBank/DDBJ whole genome shotgun (WGS) entry which is preliminary data.</text>
</comment>
<evidence type="ECO:0000256" key="2">
    <source>
        <dbReference type="SAM" id="Phobius"/>
    </source>
</evidence>
<proteinExistence type="predicted"/>
<protein>
    <submittedName>
        <fullName evidence="3">Uncharacterized protein</fullName>
    </submittedName>
</protein>
<dbReference type="Proteomes" id="UP001331761">
    <property type="component" value="Unassembled WGS sequence"/>
</dbReference>
<reference evidence="3 4" key="1">
    <citation type="submission" date="2019-10" db="EMBL/GenBank/DDBJ databases">
        <title>Assembly and Annotation for the nematode Trichostrongylus colubriformis.</title>
        <authorList>
            <person name="Martin J."/>
        </authorList>
    </citation>
    <scope>NUCLEOTIDE SEQUENCE [LARGE SCALE GENOMIC DNA]</scope>
    <source>
        <strain evidence="3">G859</strain>
        <tissue evidence="3">Whole worm</tissue>
    </source>
</reference>
<keyword evidence="2" id="KW-0812">Transmembrane</keyword>
<keyword evidence="4" id="KW-1185">Reference proteome</keyword>
<gene>
    <name evidence="3" type="ORF">GCK32_022079</name>
</gene>
<dbReference type="AlphaFoldDB" id="A0AAN8FFI7"/>
<feature type="region of interest" description="Disordered" evidence="1">
    <location>
        <begin position="1"/>
        <end position="20"/>
    </location>
</feature>
<name>A0AAN8FFI7_TRICO</name>
<keyword evidence="2" id="KW-1133">Transmembrane helix</keyword>
<evidence type="ECO:0000256" key="1">
    <source>
        <dbReference type="SAM" id="MobiDB-lite"/>
    </source>
</evidence>
<feature type="region of interest" description="Disordered" evidence="1">
    <location>
        <begin position="36"/>
        <end position="57"/>
    </location>
</feature>
<organism evidence="3 4">
    <name type="scientific">Trichostrongylus colubriformis</name>
    <name type="common">Black scour worm</name>
    <dbReference type="NCBI Taxonomy" id="6319"/>
    <lineage>
        <taxon>Eukaryota</taxon>
        <taxon>Metazoa</taxon>
        <taxon>Ecdysozoa</taxon>
        <taxon>Nematoda</taxon>
        <taxon>Chromadorea</taxon>
        <taxon>Rhabditida</taxon>
        <taxon>Rhabditina</taxon>
        <taxon>Rhabditomorpha</taxon>
        <taxon>Strongyloidea</taxon>
        <taxon>Trichostrongylidae</taxon>
        <taxon>Trichostrongylus</taxon>
    </lineage>
</organism>